<evidence type="ECO:0000259" key="12">
    <source>
        <dbReference type="PROSITE" id="PS51464"/>
    </source>
</evidence>
<dbReference type="AlphaFoldDB" id="A0A5N1IUK1"/>
<evidence type="ECO:0000313" key="13">
    <source>
        <dbReference type="EMBL" id="KAA9331730.1"/>
    </source>
</evidence>
<dbReference type="Pfam" id="PF01380">
    <property type="entry name" value="SIS"/>
    <property type="match status" value="2"/>
</dbReference>
<evidence type="ECO:0000259" key="11">
    <source>
        <dbReference type="PROSITE" id="PS51278"/>
    </source>
</evidence>
<dbReference type="Proteomes" id="UP000326570">
    <property type="component" value="Unassembled WGS sequence"/>
</dbReference>
<dbReference type="CDD" id="cd05009">
    <property type="entry name" value="SIS_GlmS_GlmD_2"/>
    <property type="match status" value="1"/>
</dbReference>
<comment type="subcellular location">
    <subcellularLocation>
        <location evidence="2 10">Cytoplasm</location>
    </subcellularLocation>
</comment>
<evidence type="ECO:0000256" key="10">
    <source>
        <dbReference type="HAMAP-Rule" id="MF_00164"/>
    </source>
</evidence>
<feature type="initiator methionine" description="Removed" evidence="10">
    <location>
        <position position="1"/>
    </location>
</feature>
<dbReference type="SUPFAM" id="SSF53697">
    <property type="entry name" value="SIS domain"/>
    <property type="match status" value="1"/>
</dbReference>
<dbReference type="FunFam" id="3.40.50.10490:FF:000001">
    <property type="entry name" value="Glutamine--fructose-6-phosphate aminotransferase [isomerizing]"/>
    <property type="match status" value="1"/>
</dbReference>
<keyword evidence="14" id="KW-1185">Reference proteome</keyword>
<dbReference type="PANTHER" id="PTHR10937:SF0">
    <property type="entry name" value="GLUTAMINE--FRUCTOSE-6-PHOSPHATE TRANSAMINASE (ISOMERIZING)"/>
    <property type="match status" value="1"/>
</dbReference>
<dbReference type="InterPro" id="IPR029055">
    <property type="entry name" value="Ntn_hydrolases_N"/>
</dbReference>
<dbReference type="HAMAP" id="MF_00164">
    <property type="entry name" value="GlmS"/>
    <property type="match status" value="1"/>
</dbReference>
<dbReference type="GO" id="GO:0006487">
    <property type="term" value="P:protein N-linked glycosylation"/>
    <property type="evidence" value="ECO:0007669"/>
    <property type="project" value="TreeGrafter"/>
</dbReference>
<keyword evidence="5 10" id="KW-0963">Cytoplasm</keyword>
<dbReference type="PROSITE" id="PS51278">
    <property type="entry name" value="GATASE_TYPE_2"/>
    <property type="match status" value="1"/>
</dbReference>
<dbReference type="InterPro" id="IPR017932">
    <property type="entry name" value="GATase_2_dom"/>
</dbReference>
<dbReference type="GO" id="GO:0006047">
    <property type="term" value="P:UDP-N-acetylglucosamine metabolic process"/>
    <property type="evidence" value="ECO:0007669"/>
    <property type="project" value="TreeGrafter"/>
</dbReference>
<dbReference type="PROSITE" id="PS51464">
    <property type="entry name" value="SIS"/>
    <property type="match status" value="2"/>
</dbReference>
<dbReference type="GO" id="GO:0005829">
    <property type="term" value="C:cytosol"/>
    <property type="evidence" value="ECO:0007669"/>
    <property type="project" value="TreeGrafter"/>
</dbReference>
<organism evidence="13 14">
    <name type="scientific">Adhaeribacter soli</name>
    <dbReference type="NCBI Taxonomy" id="2607655"/>
    <lineage>
        <taxon>Bacteria</taxon>
        <taxon>Pseudomonadati</taxon>
        <taxon>Bacteroidota</taxon>
        <taxon>Cytophagia</taxon>
        <taxon>Cytophagales</taxon>
        <taxon>Hymenobacteraceae</taxon>
        <taxon>Adhaeribacter</taxon>
    </lineage>
</organism>
<accession>A0A5N1IUK1</accession>
<evidence type="ECO:0000256" key="3">
    <source>
        <dbReference type="ARBA" id="ARBA00012916"/>
    </source>
</evidence>
<name>A0A5N1IUK1_9BACT</name>
<evidence type="ECO:0000256" key="8">
    <source>
        <dbReference type="ARBA" id="ARBA00022737"/>
    </source>
</evidence>
<evidence type="ECO:0000313" key="14">
    <source>
        <dbReference type="Proteomes" id="UP000326570"/>
    </source>
</evidence>
<keyword evidence="6 10" id="KW-0032">Aminotransferase</keyword>
<feature type="domain" description="SIS" evidence="12">
    <location>
        <begin position="288"/>
        <end position="432"/>
    </location>
</feature>
<dbReference type="EMBL" id="VTWT01000007">
    <property type="protein sequence ID" value="KAA9331730.1"/>
    <property type="molecule type" value="Genomic_DNA"/>
</dbReference>
<evidence type="ECO:0000256" key="4">
    <source>
        <dbReference type="ARBA" id="ARBA00016090"/>
    </source>
</evidence>
<dbReference type="SUPFAM" id="SSF56235">
    <property type="entry name" value="N-terminal nucleophile aminohydrolases (Ntn hydrolases)"/>
    <property type="match status" value="1"/>
</dbReference>
<dbReference type="EC" id="2.6.1.16" evidence="3 10"/>
<comment type="subunit">
    <text evidence="10">Homodimer.</text>
</comment>
<dbReference type="InterPro" id="IPR035466">
    <property type="entry name" value="GlmS/AgaS_SIS"/>
</dbReference>
<feature type="active site" description="Nucleophile; for GATase activity" evidence="10">
    <location>
        <position position="2"/>
    </location>
</feature>
<dbReference type="Gene3D" id="3.40.50.10490">
    <property type="entry name" value="Glucose-6-phosphate isomerase like protein, domain 1"/>
    <property type="match status" value="2"/>
</dbReference>
<reference evidence="13 14" key="1">
    <citation type="submission" date="2019-09" db="EMBL/GenBank/DDBJ databases">
        <title>Genome sequence of Adhaeribacter sp. M2.</title>
        <authorList>
            <person name="Srinivasan S."/>
        </authorList>
    </citation>
    <scope>NUCLEOTIDE SEQUENCE [LARGE SCALE GENOMIC DNA]</scope>
    <source>
        <strain evidence="13 14">M2</strain>
    </source>
</reference>
<keyword evidence="8" id="KW-0677">Repeat</keyword>
<dbReference type="InterPro" id="IPR046348">
    <property type="entry name" value="SIS_dom_sf"/>
</dbReference>
<evidence type="ECO:0000256" key="9">
    <source>
        <dbReference type="ARBA" id="ARBA00022962"/>
    </source>
</evidence>
<proteinExistence type="inferred from homology"/>
<evidence type="ECO:0000256" key="5">
    <source>
        <dbReference type="ARBA" id="ARBA00022490"/>
    </source>
</evidence>
<comment type="caution">
    <text evidence="13">The sequence shown here is derived from an EMBL/GenBank/DDBJ whole genome shotgun (WGS) entry which is preliminary data.</text>
</comment>
<comment type="function">
    <text evidence="10">Catalyzes the first step in hexosamine metabolism, converting fructose-6P into glucosamine-6P using glutamine as a nitrogen source.</text>
</comment>
<evidence type="ECO:0000256" key="1">
    <source>
        <dbReference type="ARBA" id="ARBA00001031"/>
    </source>
</evidence>
<dbReference type="GO" id="GO:0046349">
    <property type="term" value="P:amino sugar biosynthetic process"/>
    <property type="evidence" value="ECO:0007669"/>
    <property type="project" value="UniProtKB-ARBA"/>
</dbReference>
<dbReference type="CDD" id="cd05008">
    <property type="entry name" value="SIS_GlmS_GlmD_1"/>
    <property type="match status" value="1"/>
</dbReference>
<dbReference type="NCBIfam" id="NF001484">
    <property type="entry name" value="PRK00331.1"/>
    <property type="match status" value="1"/>
</dbReference>
<dbReference type="Pfam" id="PF13522">
    <property type="entry name" value="GATase_6"/>
    <property type="match status" value="1"/>
</dbReference>
<dbReference type="InterPro" id="IPR005855">
    <property type="entry name" value="GFAT"/>
</dbReference>
<comment type="catalytic activity">
    <reaction evidence="1 10">
        <text>D-fructose 6-phosphate + L-glutamine = D-glucosamine 6-phosphate + L-glutamate</text>
        <dbReference type="Rhea" id="RHEA:13237"/>
        <dbReference type="ChEBI" id="CHEBI:29985"/>
        <dbReference type="ChEBI" id="CHEBI:58359"/>
        <dbReference type="ChEBI" id="CHEBI:58725"/>
        <dbReference type="ChEBI" id="CHEBI:61527"/>
        <dbReference type="EC" id="2.6.1.16"/>
    </reaction>
</comment>
<dbReference type="GO" id="GO:0005975">
    <property type="term" value="P:carbohydrate metabolic process"/>
    <property type="evidence" value="ECO:0007669"/>
    <property type="project" value="UniProtKB-UniRule"/>
</dbReference>
<dbReference type="GO" id="GO:0006002">
    <property type="term" value="P:fructose 6-phosphate metabolic process"/>
    <property type="evidence" value="ECO:0007669"/>
    <property type="project" value="TreeGrafter"/>
</dbReference>
<dbReference type="GO" id="GO:0097367">
    <property type="term" value="F:carbohydrate derivative binding"/>
    <property type="evidence" value="ECO:0007669"/>
    <property type="project" value="InterPro"/>
</dbReference>
<dbReference type="GO" id="GO:0004360">
    <property type="term" value="F:glutamine-fructose-6-phosphate transaminase (isomerizing) activity"/>
    <property type="evidence" value="ECO:0007669"/>
    <property type="project" value="UniProtKB-UniRule"/>
</dbReference>
<dbReference type="PANTHER" id="PTHR10937">
    <property type="entry name" value="GLUCOSAMINE--FRUCTOSE-6-PHOSPHATE AMINOTRANSFERASE, ISOMERIZING"/>
    <property type="match status" value="1"/>
</dbReference>
<dbReference type="InterPro" id="IPR001347">
    <property type="entry name" value="SIS_dom"/>
</dbReference>
<evidence type="ECO:0000256" key="6">
    <source>
        <dbReference type="ARBA" id="ARBA00022576"/>
    </source>
</evidence>
<dbReference type="FunFam" id="3.40.50.10490:FF:000002">
    <property type="entry name" value="Glutamine--fructose-6-phosphate aminotransferase [isomerizing]"/>
    <property type="match status" value="1"/>
</dbReference>
<dbReference type="FunFam" id="3.60.20.10:FF:000006">
    <property type="entry name" value="Glutamine--fructose-6-phosphate aminotransferase [isomerizing]"/>
    <property type="match status" value="1"/>
</dbReference>
<dbReference type="InterPro" id="IPR047084">
    <property type="entry name" value="GFAT_N"/>
</dbReference>
<feature type="domain" description="Glutamine amidotransferase type-2" evidence="11">
    <location>
        <begin position="2"/>
        <end position="219"/>
    </location>
</feature>
<evidence type="ECO:0000256" key="2">
    <source>
        <dbReference type="ARBA" id="ARBA00004496"/>
    </source>
</evidence>
<dbReference type="CDD" id="cd00714">
    <property type="entry name" value="GFAT"/>
    <property type="match status" value="1"/>
</dbReference>
<keyword evidence="7 10" id="KW-0808">Transferase</keyword>
<dbReference type="InterPro" id="IPR035490">
    <property type="entry name" value="GlmS/FrlB_SIS"/>
</dbReference>
<evidence type="ECO:0000256" key="7">
    <source>
        <dbReference type="ARBA" id="ARBA00022679"/>
    </source>
</evidence>
<protein>
    <recommendedName>
        <fullName evidence="4 10">Glutamine--fructose-6-phosphate aminotransferase [isomerizing]</fullName>
        <ecNumber evidence="3 10">2.6.1.16</ecNumber>
    </recommendedName>
    <alternativeName>
        <fullName evidence="10">D-fructose-6-phosphate amidotransferase</fullName>
    </alternativeName>
    <alternativeName>
        <fullName evidence="10">GFAT</fullName>
    </alternativeName>
    <alternativeName>
        <fullName evidence="10">Glucosamine-6-phosphate synthase</fullName>
    </alternativeName>
    <alternativeName>
        <fullName evidence="10">Hexosephosphate aminotransferase</fullName>
    </alternativeName>
    <alternativeName>
        <fullName evidence="10">L-glutamine--D-fructose-6-phosphate amidotransferase</fullName>
    </alternativeName>
</protein>
<dbReference type="Gene3D" id="3.60.20.10">
    <property type="entry name" value="Glutamine Phosphoribosylpyrophosphate, subunit 1, domain 1"/>
    <property type="match status" value="1"/>
</dbReference>
<gene>
    <name evidence="10 13" type="primary">glmS</name>
    <name evidence="13" type="ORF">F0P94_13035</name>
</gene>
<sequence length="611" mass="67344">MCGIVAYIGHREACPIILKGLKRLEYRGYDSAGIALLNGDLNVYKKKGKVSDLEKFIGDSNTHAHVGMGHTRWATHGEPNDSNAHPHYSTSKRIAIIHNGIIENYAALKTVLQGRGHQFFSDTDSEVFINLIEDIHQNNNCTLEEAVRLALHEVVGAYAIVVLSAEDPDKLIAARKGSPLVIGVGKDEYFLASDATPIVEYTNEVIYLNDYEIAVIKDGKLDIHTKEAVQTTPYIQKLELKLEAIEKGGYEHFMLKEIFEQPRSIMDSMRGRLIADQNHLMMGGIREYVNKFVAADRILVVACGTSWHAGLVAEYLFEEFARIPVEVEYASEFRYRNPVIRETDIVIAISQSGETADTLAAIELAKSKGATIFGVCNVVGSSIARASDAGAYTHAGPEIGVASTKAFTAQVTVLTLMAMMVAEKRGMIENSRLRQLMVEMENIPAKVEQALKLDAQIQHIADVFKDVPNFLYLGRGYNFPVALEGALKLKEISYIHAEGYPAAEMKHGPIALIDENMPVVVIATKDSSYEKIVSNIQEVKARKGRIIAIVTEGDDVIPEMAEFVIEVPAVDEALVPLISVIPLQLLSYHIAVMRGCNVDQPRNLAKSVTVE</sequence>
<keyword evidence="9" id="KW-0315">Glutamine amidotransferase</keyword>
<feature type="domain" description="SIS" evidence="12">
    <location>
        <begin position="460"/>
        <end position="601"/>
    </location>
</feature>
<dbReference type="NCBIfam" id="TIGR01135">
    <property type="entry name" value="glmS"/>
    <property type="match status" value="1"/>
</dbReference>
<feature type="active site" description="For Fru-6P isomerization activity" evidence="10">
    <location>
        <position position="606"/>
    </location>
</feature>
<dbReference type="RefSeq" id="WP_150904340.1">
    <property type="nucleotide sequence ID" value="NZ_VTWT01000007.1"/>
</dbReference>